<reference evidence="1 2" key="1">
    <citation type="submission" date="2019-04" db="EMBL/GenBank/DDBJ databases">
        <title>Draft genome sequence of Gemmobacter aestuarii sp. nov.</title>
        <authorList>
            <person name="Hameed A."/>
            <person name="Lin S.-Y."/>
            <person name="Shahina M."/>
            <person name="Lai W.-A."/>
            <person name="Young C.-C."/>
        </authorList>
    </citation>
    <scope>NUCLEOTIDE SEQUENCE [LARGE SCALE GENOMIC DNA]</scope>
    <source>
        <strain evidence="1 2">CC-PW-75</strain>
    </source>
</reference>
<organism evidence="1 2">
    <name type="scientific">Aliigemmobacter aestuarii</name>
    <dbReference type="NCBI Taxonomy" id="1445661"/>
    <lineage>
        <taxon>Bacteria</taxon>
        <taxon>Pseudomonadati</taxon>
        <taxon>Pseudomonadota</taxon>
        <taxon>Alphaproteobacteria</taxon>
        <taxon>Rhodobacterales</taxon>
        <taxon>Paracoccaceae</taxon>
        <taxon>Aliigemmobacter</taxon>
    </lineage>
</organism>
<accession>A0A4S3MKP8</accession>
<gene>
    <name evidence="1" type="ORF">E7811_17530</name>
</gene>
<evidence type="ECO:0000313" key="1">
    <source>
        <dbReference type="EMBL" id="THD81080.1"/>
    </source>
</evidence>
<sequence>MGRGSSGGKTTKAGYVNKNGQEVVQATDLPGNDHNQVVYVLRCGSCGHRYGANGSDIWQRKCPACGGGAAGLAF</sequence>
<dbReference type="Proteomes" id="UP000309450">
    <property type="component" value="Unassembled WGS sequence"/>
</dbReference>
<dbReference type="AlphaFoldDB" id="A0A4S3MKP8"/>
<protein>
    <submittedName>
        <fullName evidence="1">Uncharacterized protein</fullName>
    </submittedName>
</protein>
<keyword evidence="2" id="KW-1185">Reference proteome</keyword>
<proteinExistence type="predicted"/>
<evidence type="ECO:0000313" key="2">
    <source>
        <dbReference type="Proteomes" id="UP000309450"/>
    </source>
</evidence>
<name>A0A4S3MKP8_9RHOB</name>
<dbReference type="EMBL" id="SSND01000007">
    <property type="protein sequence ID" value="THD81080.1"/>
    <property type="molecule type" value="Genomic_DNA"/>
</dbReference>
<comment type="caution">
    <text evidence="1">The sequence shown here is derived from an EMBL/GenBank/DDBJ whole genome shotgun (WGS) entry which is preliminary data.</text>
</comment>
<dbReference type="OrthoDB" id="8139367at2"/>